<evidence type="ECO:0000313" key="2">
    <source>
        <dbReference type="Proteomes" id="UP000031668"/>
    </source>
</evidence>
<comment type="caution">
    <text evidence="1">The sequence shown here is derived from an EMBL/GenBank/DDBJ whole genome shotgun (WGS) entry which is preliminary data.</text>
</comment>
<organism evidence="1 2">
    <name type="scientific">Thelohanellus kitauei</name>
    <name type="common">Myxosporean</name>
    <dbReference type="NCBI Taxonomy" id="669202"/>
    <lineage>
        <taxon>Eukaryota</taxon>
        <taxon>Metazoa</taxon>
        <taxon>Cnidaria</taxon>
        <taxon>Myxozoa</taxon>
        <taxon>Myxosporea</taxon>
        <taxon>Bivalvulida</taxon>
        <taxon>Platysporina</taxon>
        <taxon>Myxobolidae</taxon>
        <taxon>Thelohanellus</taxon>
    </lineage>
</organism>
<gene>
    <name evidence="1" type="ORF">RF11_08811</name>
</gene>
<proteinExistence type="predicted"/>
<sequence>MFILTGKTELAHTIKDVMIYTLSDGFVLGCLRLWRDHLDFSGGGYSLNVSYKEISDLKMSDDSKLTDDQIFPSTVFEINDENSDDHESYALYHKSSKTARHIYNVLNSLMDLMDQKKIAESEGTFSLGDTDSECESTPSVNS</sequence>
<name>A0A0C2MAI4_THEKT</name>
<accession>A0A0C2MAI4</accession>
<dbReference type="AlphaFoldDB" id="A0A0C2MAI4"/>
<dbReference type="EMBL" id="JWZT01004477">
    <property type="protein sequence ID" value="KII64001.1"/>
    <property type="molecule type" value="Genomic_DNA"/>
</dbReference>
<reference evidence="1 2" key="1">
    <citation type="journal article" date="2014" name="Genome Biol. Evol.">
        <title>The genome of the myxosporean Thelohanellus kitauei shows adaptations to nutrient acquisition within its fish host.</title>
        <authorList>
            <person name="Yang Y."/>
            <person name="Xiong J."/>
            <person name="Zhou Z."/>
            <person name="Huo F."/>
            <person name="Miao W."/>
            <person name="Ran C."/>
            <person name="Liu Y."/>
            <person name="Zhang J."/>
            <person name="Feng J."/>
            <person name="Wang M."/>
            <person name="Wang M."/>
            <person name="Wang L."/>
            <person name="Yao B."/>
        </authorList>
    </citation>
    <scope>NUCLEOTIDE SEQUENCE [LARGE SCALE GENOMIC DNA]</scope>
    <source>
        <strain evidence="1">Wuqing</strain>
    </source>
</reference>
<keyword evidence="2" id="KW-1185">Reference proteome</keyword>
<evidence type="ECO:0000313" key="1">
    <source>
        <dbReference type="EMBL" id="KII64001.1"/>
    </source>
</evidence>
<dbReference type="Proteomes" id="UP000031668">
    <property type="component" value="Unassembled WGS sequence"/>
</dbReference>
<protein>
    <submittedName>
        <fullName evidence="1">Uncharacterized protein</fullName>
    </submittedName>
</protein>